<evidence type="ECO:0000259" key="1">
    <source>
        <dbReference type="Pfam" id="PF08241"/>
    </source>
</evidence>
<dbReference type="Gene3D" id="3.40.50.150">
    <property type="entry name" value="Vaccinia Virus protein VP39"/>
    <property type="match status" value="1"/>
</dbReference>
<reference evidence="2 3" key="1">
    <citation type="journal article" date="2015" name="Nature">
        <title>rRNA introns, odd ribosomes, and small enigmatic genomes across a large radiation of phyla.</title>
        <authorList>
            <person name="Brown C.T."/>
            <person name="Hug L.A."/>
            <person name="Thomas B.C."/>
            <person name="Sharon I."/>
            <person name="Castelle C.J."/>
            <person name="Singh A."/>
            <person name="Wilkins M.J."/>
            <person name="Williams K.H."/>
            <person name="Banfield J.F."/>
        </authorList>
    </citation>
    <scope>NUCLEOTIDE SEQUENCE [LARGE SCALE GENOMIC DNA]</scope>
</reference>
<dbReference type="Pfam" id="PF08241">
    <property type="entry name" value="Methyltransf_11"/>
    <property type="match status" value="1"/>
</dbReference>
<proteinExistence type="predicted"/>
<accession>A0A0G0NF43</accession>
<dbReference type="EMBL" id="LBUZ01000006">
    <property type="protein sequence ID" value="KKQ75711.1"/>
    <property type="molecule type" value="Genomic_DNA"/>
</dbReference>
<dbReference type="InterPro" id="IPR013216">
    <property type="entry name" value="Methyltransf_11"/>
</dbReference>
<protein>
    <recommendedName>
        <fullName evidence="1">Methyltransferase type 11 domain-containing protein</fullName>
    </recommendedName>
</protein>
<dbReference type="CDD" id="cd02440">
    <property type="entry name" value="AdoMet_MTases"/>
    <property type="match status" value="1"/>
</dbReference>
<dbReference type="PANTHER" id="PTHR43861">
    <property type="entry name" value="TRANS-ACONITATE 2-METHYLTRANSFERASE-RELATED"/>
    <property type="match status" value="1"/>
</dbReference>
<dbReference type="SUPFAM" id="SSF53335">
    <property type="entry name" value="S-adenosyl-L-methionine-dependent methyltransferases"/>
    <property type="match status" value="1"/>
</dbReference>
<sequence>MHKFKADYLAGFMSLRYPKILDVGCFSGQFHRALKIRHQYYGVDIDKDIVDYMNGRDKSGQYRVGSAAKVPYRRSFFDVAIFSEVIEHVPKHSELKSLKELHRVLKKNGILFLSTPLDNWLSKLLDPAFWLIGHRHYEAKEVISMLEKAGFEILIVREIGSFWHSLGHLIELTFKHLNLGSPTRLIKYFEGNSERLLRSADNGYLSVIIIAKKL</sequence>
<evidence type="ECO:0000313" key="2">
    <source>
        <dbReference type="EMBL" id="KKQ75711.1"/>
    </source>
</evidence>
<dbReference type="AlphaFoldDB" id="A0A0G0NF43"/>
<gene>
    <name evidence="2" type="ORF">US96_C0006G0023</name>
</gene>
<evidence type="ECO:0000313" key="3">
    <source>
        <dbReference type="Proteomes" id="UP000034181"/>
    </source>
</evidence>
<feature type="domain" description="Methyltransferase type 11" evidence="1">
    <location>
        <begin position="21"/>
        <end position="113"/>
    </location>
</feature>
<organism evidence="2 3">
    <name type="scientific">Candidatus Woesebacteria bacterium GW2011_GWB1_38_5b</name>
    <dbReference type="NCBI Taxonomy" id="1618569"/>
    <lineage>
        <taxon>Bacteria</taxon>
        <taxon>Candidatus Woeseibacteriota</taxon>
    </lineage>
</organism>
<dbReference type="Proteomes" id="UP000034181">
    <property type="component" value="Unassembled WGS sequence"/>
</dbReference>
<comment type="caution">
    <text evidence="2">The sequence shown here is derived from an EMBL/GenBank/DDBJ whole genome shotgun (WGS) entry which is preliminary data.</text>
</comment>
<dbReference type="GO" id="GO:0008757">
    <property type="term" value="F:S-adenosylmethionine-dependent methyltransferase activity"/>
    <property type="evidence" value="ECO:0007669"/>
    <property type="project" value="InterPro"/>
</dbReference>
<dbReference type="InterPro" id="IPR029063">
    <property type="entry name" value="SAM-dependent_MTases_sf"/>
</dbReference>
<name>A0A0G0NF43_9BACT</name>